<evidence type="ECO:0000313" key="2">
    <source>
        <dbReference type="Proteomes" id="UP000265520"/>
    </source>
</evidence>
<protein>
    <submittedName>
        <fullName evidence="1">Uncharacterized protein</fullName>
    </submittedName>
</protein>
<dbReference type="Proteomes" id="UP000265520">
    <property type="component" value="Unassembled WGS sequence"/>
</dbReference>
<feature type="non-terminal residue" evidence="1">
    <location>
        <position position="15"/>
    </location>
</feature>
<accession>A0A392VSZ4</accession>
<name>A0A392VSZ4_9FABA</name>
<sequence>MDFVGGLPGTAKGNE</sequence>
<reference evidence="1 2" key="1">
    <citation type="journal article" date="2018" name="Front. Plant Sci.">
        <title>Red Clover (Trifolium pratense) and Zigzag Clover (T. medium) - A Picture of Genomic Similarities and Differences.</title>
        <authorList>
            <person name="Dluhosova J."/>
            <person name="Istvanek J."/>
            <person name="Nedelnik J."/>
            <person name="Repkova J."/>
        </authorList>
    </citation>
    <scope>NUCLEOTIDE SEQUENCE [LARGE SCALE GENOMIC DNA]</scope>
    <source>
        <strain evidence="2">cv. 10/8</strain>
        <tissue evidence="1">Leaf</tissue>
    </source>
</reference>
<evidence type="ECO:0000313" key="1">
    <source>
        <dbReference type="EMBL" id="MCI91524.1"/>
    </source>
</evidence>
<organism evidence="1 2">
    <name type="scientific">Trifolium medium</name>
    <dbReference type="NCBI Taxonomy" id="97028"/>
    <lineage>
        <taxon>Eukaryota</taxon>
        <taxon>Viridiplantae</taxon>
        <taxon>Streptophyta</taxon>
        <taxon>Embryophyta</taxon>
        <taxon>Tracheophyta</taxon>
        <taxon>Spermatophyta</taxon>
        <taxon>Magnoliopsida</taxon>
        <taxon>eudicotyledons</taxon>
        <taxon>Gunneridae</taxon>
        <taxon>Pentapetalae</taxon>
        <taxon>rosids</taxon>
        <taxon>fabids</taxon>
        <taxon>Fabales</taxon>
        <taxon>Fabaceae</taxon>
        <taxon>Papilionoideae</taxon>
        <taxon>50 kb inversion clade</taxon>
        <taxon>NPAAA clade</taxon>
        <taxon>Hologalegina</taxon>
        <taxon>IRL clade</taxon>
        <taxon>Trifolieae</taxon>
        <taxon>Trifolium</taxon>
    </lineage>
</organism>
<dbReference type="EMBL" id="LXQA011274489">
    <property type="protein sequence ID" value="MCI91524.1"/>
    <property type="molecule type" value="Genomic_DNA"/>
</dbReference>
<keyword evidence="2" id="KW-1185">Reference proteome</keyword>
<proteinExistence type="predicted"/>
<comment type="caution">
    <text evidence="1">The sequence shown here is derived from an EMBL/GenBank/DDBJ whole genome shotgun (WGS) entry which is preliminary data.</text>
</comment>